<accession>A0AAV9QD13</accession>
<evidence type="ECO:0000256" key="2">
    <source>
        <dbReference type="ARBA" id="ARBA00022801"/>
    </source>
</evidence>
<dbReference type="PANTHER" id="PTHR46072:SF11">
    <property type="entry name" value="AMIDASE-RELATED"/>
    <property type="match status" value="1"/>
</dbReference>
<dbReference type="Gene3D" id="3.90.1300.10">
    <property type="entry name" value="Amidase signature (AS) domain"/>
    <property type="match status" value="1"/>
</dbReference>
<dbReference type="Proteomes" id="UP001345827">
    <property type="component" value="Unassembled WGS sequence"/>
</dbReference>
<reference evidence="4 5" key="1">
    <citation type="submission" date="2023-06" db="EMBL/GenBank/DDBJ databases">
        <title>Black Yeasts Isolated from many extreme environments.</title>
        <authorList>
            <person name="Coleine C."/>
            <person name="Stajich J.E."/>
            <person name="Selbmann L."/>
        </authorList>
    </citation>
    <scope>NUCLEOTIDE SEQUENCE [LARGE SCALE GENOMIC DNA]</scope>
    <source>
        <strain evidence="4 5">CCFEE 5887</strain>
    </source>
</reference>
<evidence type="ECO:0000256" key="1">
    <source>
        <dbReference type="ARBA" id="ARBA00009199"/>
    </source>
</evidence>
<evidence type="ECO:0000313" key="5">
    <source>
        <dbReference type="Proteomes" id="UP001345827"/>
    </source>
</evidence>
<keyword evidence="5" id="KW-1185">Reference proteome</keyword>
<proteinExistence type="inferred from homology"/>
<keyword evidence="2" id="KW-0378">Hydrolase</keyword>
<comment type="caution">
    <text evidence="4">The sequence shown here is derived from an EMBL/GenBank/DDBJ whole genome shotgun (WGS) entry which is preliminary data.</text>
</comment>
<dbReference type="InterPro" id="IPR023631">
    <property type="entry name" value="Amidase_dom"/>
</dbReference>
<feature type="domain" description="Amidase" evidence="3">
    <location>
        <begin position="81"/>
        <end position="191"/>
    </location>
</feature>
<protein>
    <recommendedName>
        <fullName evidence="3">Amidase domain-containing protein</fullName>
    </recommendedName>
</protein>
<dbReference type="InterPro" id="IPR036928">
    <property type="entry name" value="AS_sf"/>
</dbReference>
<dbReference type="EMBL" id="JAXLQG010000007">
    <property type="protein sequence ID" value="KAK5537791.1"/>
    <property type="molecule type" value="Genomic_DNA"/>
</dbReference>
<dbReference type="PANTHER" id="PTHR46072">
    <property type="entry name" value="AMIDASE-RELATED-RELATED"/>
    <property type="match status" value="1"/>
</dbReference>
<gene>
    <name evidence="4" type="ORF">LTR25_005043</name>
</gene>
<organism evidence="4 5">
    <name type="scientific">Vermiconidia calcicola</name>
    <dbReference type="NCBI Taxonomy" id="1690605"/>
    <lineage>
        <taxon>Eukaryota</taxon>
        <taxon>Fungi</taxon>
        <taxon>Dikarya</taxon>
        <taxon>Ascomycota</taxon>
        <taxon>Pezizomycotina</taxon>
        <taxon>Dothideomycetes</taxon>
        <taxon>Dothideomycetidae</taxon>
        <taxon>Mycosphaerellales</taxon>
        <taxon>Extremaceae</taxon>
        <taxon>Vermiconidia</taxon>
    </lineage>
</organism>
<dbReference type="Pfam" id="PF01425">
    <property type="entry name" value="Amidase"/>
    <property type="match status" value="1"/>
</dbReference>
<dbReference type="AlphaFoldDB" id="A0AAV9QD13"/>
<dbReference type="SUPFAM" id="SSF75304">
    <property type="entry name" value="Amidase signature (AS) enzymes"/>
    <property type="match status" value="1"/>
</dbReference>
<comment type="similarity">
    <text evidence="1">Belongs to the amidase family.</text>
</comment>
<sequence length="218" mass="24036">MVQDWREIVAKKRAEVAKQLPQEWRLPQTILDTISASADIGVLDIPAKSGLLNSKELEITEKYDAVDLVAKMAAKELTASEVALAFCKRAAVAHQVTNCLTEMFFDQALERAKYLDEYLEKEGKPMGPLHGMPISLKDSFNLKGIHSTIGYVSFIEKPPAEVNSPLVDILLQNGAVLYVKTNLPQTLMVSHVRVEYEGEGLFVKLKSSSSGDEATGFP</sequence>
<name>A0AAV9QD13_9PEZI</name>
<evidence type="ECO:0000259" key="3">
    <source>
        <dbReference type="Pfam" id="PF01425"/>
    </source>
</evidence>
<evidence type="ECO:0000313" key="4">
    <source>
        <dbReference type="EMBL" id="KAK5537791.1"/>
    </source>
</evidence>
<dbReference type="GO" id="GO:0016787">
    <property type="term" value="F:hydrolase activity"/>
    <property type="evidence" value="ECO:0007669"/>
    <property type="project" value="UniProtKB-KW"/>
</dbReference>